<organism evidence="2 3">
    <name type="scientific">Candidatus Promineifilum breve</name>
    <dbReference type="NCBI Taxonomy" id="1806508"/>
    <lineage>
        <taxon>Bacteria</taxon>
        <taxon>Bacillati</taxon>
        <taxon>Chloroflexota</taxon>
        <taxon>Ardenticatenia</taxon>
        <taxon>Candidatus Promineifilales</taxon>
        <taxon>Candidatus Promineifilaceae</taxon>
        <taxon>Candidatus Promineifilum</taxon>
    </lineage>
</organism>
<evidence type="ECO:0000313" key="3">
    <source>
        <dbReference type="Proteomes" id="UP000215027"/>
    </source>
</evidence>
<keyword evidence="3" id="KW-1185">Reference proteome</keyword>
<accession>A0A160T9R5</accession>
<feature type="signal peptide" evidence="1">
    <location>
        <begin position="1"/>
        <end position="27"/>
    </location>
</feature>
<evidence type="ECO:0000256" key="1">
    <source>
        <dbReference type="SAM" id="SignalP"/>
    </source>
</evidence>
<evidence type="ECO:0008006" key="4">
    <source>
        <dbReference type="Google" id="ProtNLM"/>
    </source>
</evidence>
<dbReference type="EMBL" id="LN890656">
    <property type="protein sequence ID" value="CUS06035.1"/>
    <property type="molecule type" value="Genomic_DNA"/>
</dbReference>
<dbReference type="KEGG" id="pbf:CFX0092_B0501"/>
<dbReference type="RefSeq" id="WP_157913350.1">
    <property type="nucleotide sequence ID" value="NZ_LN890656.1"/>
</dbReference>
<name>A0A160T9R5_9CHLR</name>
<proteinExistence type="predicted"/>
<reference evidence="2" key="1">
    <citation type="submission" date="2016-01" db="EMBL/GenBank/DDBJ databases">
        <authorList>
            <person name="Mcilroy J.S."/>
            <person name="Karst M S."/>
            <person name="Albertsen M."/>
        </authorList>
    </citation>
    <scope>NUCLEOTIDE SEQUENCE</scope>
    <source>
        <strain evidence="2">Cfx-K</strain>
    </source>
</reference>
<dbReference type="SUPFAM" id="SSF89260">
    <property type="entry name" value="Collagen-binding domain"/>
    <property type="match status" value="1"/>
</dbReference>
<dbReference type="Gene3D" id="2.60.120.380">
    <property type="match status" value="2"/>
</dbReference>
<dbReference type="AlphaFoldDB" id="A0A160T9R5"/>
<feature type="chain" id="PRO_5007820743" description="Peptidase C-terminal archaeal/bacterial domain-containing protein" evidence="1">
    <location>
        <begin position="28"/>
        <end position="521"/>
    </location>
</feature>
<dbReference type="OrthoDB" id="435029at2"/>
<evidence type="ECO:0000313" key="2">
    <source>
        <dbReference type="EMBL" id="CUS06035.1"/>
    </source>
</evidence>
<gene>
    <name evidence="2" type="ORF">CFX0092_B0501</name>
</gene>
<protein>
    <recommendedName>
        <fullName evidence="4">Peptidase C-terminal archaeal/bacterial domain-containing protein</fullName>
    </recommendedName>
</protein>
<keyword evidence="1" id="KW-0732">Signal</keyword>
<sequence>MSRARLLGIAVVVVLLCAGLGLSAVMAQDEGEAAPAASAIEPNRPEYEPNDNLWEANGAELGMLWHGAIRPAGDVDFYRVYAETGMPVSVTIDMPPGSPLAPVVSLYDWNENLLDQVTCAGPGVCMSFVAGESTDYFFSVSDANGAGGRSYTYSLLIDLDDVYEPNDFSEQAALIAYEEEVWALFAPIGDIDFFSFVGMAGDELGIYLSNGNLTLYDADENEIVPQWLGDRLVYSLPMDGVYYIQARTDYCHHCPYTLSIEPFDRALFVSLGSSGAVGGVSFTSGDILRHWLRAGTWEMFFDASDVGLKGNLVAFDFANEPRLVYSQKQNVDGVGIVEPNDILSFSPYSLGEDTAGYLNWFLDGSDVGLTTSGEGIDALGHHSYAYSLLLSTSGKARVPYGAGQLTAGREDLLNLDVLSTGANSAGFWYPFQDGEFTLDVGGANLTGLDLEGNEFLYLSFDRTVTLDGVTLAAGDIALCHLVWYMAGCETVEKYFDASDAGLAGYKIDAFDLDYAYPYPYP</sequence>
<dbReference type="Proteomes" id="UP000215027">
    <property type="component" value="Chromosome II"/>
</dbReference>